<evidence type="ECO:0000256" key="2">
    <source>
        <dbReference type="ARBA" id="ARBA00022723"/>
    </source>
</evidence>
<evidence type="ECO:0000256" key="7">
    <source>
        <dbReference type="SAM" id="MobiDB-lite"/>
    </source>
</evidence>
<dbReference type="SMART" id="SM00249">
    <property type="entry name" value="PHD"/>
    <property type="match status" value="1"/>
</dbReference>
<dbReference type="InterPro" id="IPR037869">
    <property type="entry name" value="Spp1/CFP1"/>
</dbReference>
<evidence type="ECO:0000256" key="4">
    <source>
        <dbReference type="ARBA" id="ARBA00022833"/>
    </source>
</evidence>
<dbReference type="InterPro" id="IPR019786">
    <property type="entry name" value="Zinc_finger_PHD-type_CS"/>
</dbReference>
<dbReference type="GO" id="GO:0048188">
    <property type="term" value="C:Set1C/COMPASS complex"/>
    <property type="evidence" value="ECO:0007669"/>
    <property type="project" value="InterPro"/>
</dbReference>
<evidence type="ECO:0000256" key="1">
    <source>
        <dbReference type="ARBA" id="ARBA00004123"/>
    </source>
</evidence>
<accession>A0A9P3FJH3</accession>
<reference evidence="9 10" key="1">
    <citation type="submission" date="2021-01" db="EMBL/GenBank/DDBJ databases">
        <title>Cercospora kikuchii MAFF 305040 whole genome shotgun sequence.</title>
        <authorList>
            <person name="Kashiwa T."/>
            <person name="Suzuki T."/>
        </authorList>
    </citation>
    <scope>NUCLEOTIDE SEQUENCE [LARGE SCALE GENOMIC DNA]</scope>
    <source>
        <strain evidence="9 10">MAFF 305040</strain>
    </source>
</reference>
<evidence type="ECO:0000256" key="3">
    <source>
        <dbReference type="ARBA" id="ARBA00022771"/>
    </source>
</evidence>
<dbReference type="OrthoDB" id="3643017at2759"/>
<dbReference type="AlphaFoldDB" id="A0A9P3FJH3"/>
<dbReference type="SUPFAM" id="SSF57903">
    <property type="entry name" value="FYVE/PHD zinc finger"/>
    <property type="match status" value="1"/>
</dbReference>
<gene>
    <name evidence="9" type="ORF">CKM354_000854600</name>
</gene>
<dbReference type="GO" id="GO:0045893">
    <property type="term" value="P:positive regulation of DNA-templated transcription"/>
    <property type="evidence" value="ECO:0007669"/>
    <property type="project" value="TreeGrafter"/>
</dbReference>
<dbReference type="InterPro" id="IPR013083">
    <property type="entry name" value="Znf_RING/FYVE/PHD"/>
</dbReference>
<comment type="subcellular location">
    <subcellularLocation>
        <location evidence="1">Nucleus</location>
    </subcellularLocation>
</comment>
<evidence type="ECO:0000259" key="8">
    <source>
        <dbReference type="PROSITE" id="PS50016"/>
    </source>
</evidence>
<dbReference type="PROSITE" id="PS01359">
    <property type="entry name" value="ZF_PHD_1"/>
    <property type="match status" value="1"/>
</dbReference>
<evidence type="ECO:0000313" key="10">
    <source>
        <dbReference type="Proteomes" id="UP000825890"/>
    </source>
</evidence>
<feature type="domain" description="PHD-type" evidence="8">
    <location>
        <begin position="40"/>
        <end position="89"/>
    </location>
</feature>
<dbReference type="PROSITE" id="PS50016">
    <property type="entry name" value="ZF_PHD_2"/>
    <property type="match status" value="1"/>
</dbReference>
<comment type="caution">
    <text evidence="9">The sequence shown here is derived from an EMBL/GenBank/DDBJ whole genome shotgun (WGS) entry which is preliminary data.</text>
</comment>
<evidence type="ECO:0000313" key="9">
    <source>
        <dbReference type="EMBL" id="GIZ45374.1"/>
    </source>
</evidence>
<evidence type="ECO:0000256" key="6">
    <source>
        <dbReference type="PROSITE-ProRule" id="PRU00146"/>
    </source>
</evidence>
<dbReference type="GO" id="GO:0008270">
    <property type="term" value="F:zinc ion binding"/>
    <property type="evidence" value="ECO:0007669"/>
    <property type="project" value="UniProtKB-KW"/>
</dbReference>
<dbReference type="InterPro" id="IPR019787">
    <property type="entry name" value="Znf_PHD-finger"/>
</dbReference>
<feature type="compositionally biased region" description="Polar residues" evidence="7">
    <location>
        <begin position="267"/>
        <end position="277"/>
    </location>
</feature>
<organism evidence="9 10">
    <name type="scientific">Cercospora kikuchii</name>
    <dbReference type="NCBI Taxonomy" id="84275"/>
    <lineage>
        <taxon>Eukaryota</taxon>
        <taxon>Fungi</taxon>
        <taxon>Dikarya</taxon>
        <taxon>Ascomycota</taxon>
        <taxon>Pezizomycotina</taxon>
        <taxon>Dothideomycetes</taxon>
        <taxon>Dothideomycetidae</taxon>
        <taxon>Mycosphaerellales</taxon>
        <taxon>Mycosphaerellaceae</taxon>
        <taxon>Cercospora</taxon>
    </lineage>
</organism>
<feature type="compositionally biased region" description="Acidic residues" evidence="7">
    <location>
        <begin position="1"/>
        <end position="11"/>
    </location>
</feature>
<dbReference type="EMBL" id="BOLY01000005">
    <property type="protein sequence ID" value="GIZ45374.1"/>
    <property type="molecule type" value="Genomic_DNA"/>
</dbReference>
<dbReference type="PANTHER" id="PTHR46174">
    <property type="entry name" value="CXXC-TYPE ZINC FINGER PROTEIN 1"/>
    <property type="match status" value="1"/>
</dbReference>
<feature type="region of interest" description="Disordered" evidence="7">
    <location>
        <begin position="265"/>
        <end position="321"/>
    </location>
</feature>
<dbReference type="InterPro" id="IPR001965">
    <property type="entry name" value="Znf_PHD"/>
</dbReference>
<keyword evidence="3 6" id="KW-0863">Zinc-finger</keyword>
<dbReference type="InterPro" id="IPR011011">
    <property type="entry name" value="Znf_FYVE_PHD"/>
</dbReference>
<name>A0A9P3FJH3_9PEZI</name>
<protein>
    <recommendedName>
        <fullName evidence="8">PHD-type domain-containing protein</fullName>
    </recommendedName>
</protein>
<dbReference type="GeneID" id="68294121"/>
<dbReference type="Gene3D" id="3.30.40.10">
    <property type="entry name" value="Zinc/RING finger domain, C3HC4 (zinc finger)"/>
    <property type="match status" value="1"/>
</dbReference>
<keyword evidence="5" id="KW-0539">Nucleus</keyword>
<dbReference type="PANTHER" id="PTHR46174:SF1">
    <property type="entry name" value="CXXC-TYPE ZINC FINGER PROTEIN 1"/>
    <property type="match status" value="1"/>
</dbReference>
<dbReference type="RefSeq" id="XP_044659861.1">
    <property type="nucleotide sequence ID" value="XM_044803926.1"/>
</dbReference>
<feature type="region of interest" description="Disordered" evidence="7">
    <location>
        <begin position="1"/>
        <end position="21"/>
    </location>
</feature>
<evidence type="ECO:0000256" key="5">
    <source>
        <dbReference type="ARBA" id="ARBA00023242"/>
    </source>
</evidence>
<sequence>MVYREDGDELEPASVSSKTGGAVQQQLKSIATRRTRTQSTTYCLCKGPESLFMIQCNGCADWFHYSCVGLQPADPPKIKQYFCPTCYRTGVGQSTWYGGAVLTKHQNKRVNERLLRLDTAKEAANSGVQSRVRPLDATVRRLRYQQRRELYVRKHFNGQLMTMDGIPITLDPPHNAPLPALEHATPRIFTSSRAPMQPSMKGQYRTGINNKPFGGDRSLPSSTYNPSGPQLAMSVHDSLQKSVPSSIHGMDRQLPADILQPTFVAEKQSSQTPSASAKANRDKMEDNPVSLAQPKHNIEETASGSDMKFSKPGKKDKPRKSLVVRLKFGGSRAGMQME</sequence>
<dbReference type="Proteomes" id="UP000825890">
    <property type="component" value="Unassembled WGS sequence"/>
</dbReference>
<keyword evidence="2" id="KW-0479">Metal-binding</keyword>
<proteinExistence type="predicted"/>
<feature type="compositionally biased region" description="Basic residues" evidence="7">
    <location>
        <begin position="311"/>
        <end position="321"/>
    </location>
</feature>
<keyword evidence="10" id="KW-1185">Reference proteome</keyword>
<keyword evidence="4" id="KW-0862">Zinc</keyword>
<dbReference type="Pfam" id="PF00628">
    <property type="entry name" value="PHD"/>
    <property type="match status" value="1"/>
</dbReference>